<evidence type="ECO:0000313" key="1">
    <source>
        <dbReference type="EMBL" id="KAI4870871.1"/>
    </source>
</evidence>
<organism evidence="1 2">
    <name type="scientific">Hypoxylon rubiginosum</name>
    <dbReference type="NCBI Taxonomy" id="110542"/>
    <lineage>
        <taxon>Eukaryota</taxon>
        <taxon>Fungi</taxon>
        <taxon>Dikarya</taxon>
        <taxon>Ascomycota</taxon>
        <taxon>Pezizomycotina</taxon>
        <taxon>Sordariomycetes</taxon>
        <taxon>Xylariomycetidae</taxon>
        <taxon>Xylariales</taxon>
        <taxon>Hypoxylaceae</taxon>
        <taxon>Hypoxylon</taxon>
    </lineage>
</organism>
<dbReference type="EMBL" id="MU393422">
    <property type="protein sequence ID" value="KAI4870871.1"/>
    <property type="molecule type" value="Genomic_DNA"/>
</dbReference>
<evidence type="ECO:0000313" key="2">
    <source>
        <dbReference type="Proteomes" id="UP001497700"/>
    </source>
</evidence>
<gene>
    <name evidence="1" type="ORF">F4820DRAFT_147203</name>
</gene>
<accession>A0ACB9ZH06</accession>
<protein>
    <submittedName>
        <fullName evidence="1">Uncharacterized protein</fullName>
    </submittedName>
</protein>
<sequence length="863" mass="94715">MYSPMPIYSMSKESRQRIARERVSPTPETGRFPATTSPTMPARSLHHSISDLLEPAIEGPPSPERIRALSNQMKRDSSSDKHRSGLTTSSGSSSRLSATSDRPSWNPSLESLSLSRNPSQRSVSSGVPSRERPDSVQIFGKAIFNRRGKMRREGSDQSSHSSLDAPEMSIDTVSTALKDQPFIQSVFARRRALRGESAAPSQRKLQISGPYNFQHLTHTPKDSVPDLDRTNRIELASEFSSIRPRRTTDASVNSASTQHDESQFASFSSETFFHQEDPSAGLNAIRNGASRQKDLPPPPPPPVPPMRLAKRTLSQDKIGIPPPRPPRSPTDNGFKSPIPPPPRTSSRGSLRRDGVDSLLMSNRDRPLTSTGFRKPQPFSPTSPKGLRSAPPSHISPVAESKQEAAAELGKFGHAVTTSDEAAWPLANSVKQLPDVPEEDEHHSIHRPSRMSVASNHSSLRGSISVPLLRQLSLKQSPQRPPSNASDTLGRFDFSNIQRIPRVGSRDDNLADDASSINWEDDIDYCYEHEAEANCDYAWERPSIDIVREDDVDDDQNRGDQTETIVTFGGFSPMMLSPGSADVPALSPASQISNMTQHEAVTPTNLAIPVTSNFSLPRRDSSAQLLREGSRTHSPECTFKESQGFCLSPSLLIPNDYHQEMLQYEREELQDSEDDEDFLIQGATLNDDPIMKFGGSKGIAPSNARSSASTTDSAFSETSSRHKSTTSNSTAYTRWTGSSTSSWQTTRDSAQHIPPHKPVVAVVEDGRTTSVVASPTKVIASLPKYDDEAASRQDANREKHARTQSHADLLMRNTYDAAPAAAETRPAKEPLRTRRRARTTSRSHASPQFALFPSIAPTAPGNRI</sequence>
<keyword evidence="2" id="KW-1185">Reference proteome</keyword>
<name>A0ACB9ZH06_9PEZI</name>
<proteinExistence type="predicted"/>
<dbReference type="Proteomes" id="UP001497700">
    <property type="component" value="Unassembled WGS sequence"/>
</dbReference>
<reference evidence="1 2" key="1">
    <citation type="journal article" date="2022" name="New Phytol.">
        <title>Ecological generalism drives hyperdiversity of secondary metabolite gene clusters in xylarialean endophytes.</title>
        <authorList>
            <person name="Franco M.E.E."/>
            <person name="Wisecaver J.H."/>
            <person name="Arnold A.E."/>
            <person name="Ju Y.M."/>
            <person name="Slot J.C."/>
            <person name="Ahrendt S."/>
            <person name="Moore L.P."/>
            <person name="Eastman K.E."/>
            <person name="Scott K."/>
            <person name="Konkel Z."/>
            <person name="Mondo S.J."/>
            <person name="Kuo A."/>
            <person name="Hayes R.D."/>
            <person name="Haridas S."/>
            <person name="Andreopoulos B."/>
            <person name="Riley R."/>
            <person name="LaButti K."/>
            <person name="Pangilinan J."/>
            <person name="Lipzen A."/>
            <person name="Amirebrahimi M."/>
            <person name="Yan J."/>
            <person name="Adam C."/>
            <person name="Keymanesh K."/>
            <person name="Ng V."/>
            <person name="Louie K."/>
            <person name="Northen T."/>
            <person name="Drula E."/>
            <person name="Henrissat B."/>
            <person name="Hsieh H.M."/>
            <person name="Youens-Clark K."/>
            <person name="Lutzoni F."/>
            <person name="Miadlikowska J."/>
            <person name="Eastwood D.C."/>
            <person name="Hamelin R.C."/>
            <person name="Grigoriev I.V."/>
            <person name="U'Ren J.M."/>
        </authorList>
    </citation>
    <scope>NUCLEOTIDE SEQUENCE [LARGE SCALE GENOMIC DNA]</scope>
    <source>
        <strain evidence="1 2">CBS 119005</strain>
    </source>
</reference>
<comment type="caution">
    <text evidence="1">The sequence shown here is derived from an EMBL/GenBank/DDBJ whole genome shotgun (WGS) entry which is preliminary data.</text>
</comment>